<reference evidence="2" key="2">
    <citation type="journal article" date="2007" name="Science">
        <title>Draft genome sequence of the sexually transmitted pathogen Trichomonas vaginalis.</title>
        <authorList>
            <person name="Carlton J.M."/>
            <person name="Hirt R.P."/>
            <person name="Silva J.C."/>
            <person name="Delcher A.L."/>
            <person name="Schatz M."/>
            <person name="Zhao Q."/>
            <person name="Wortman J.R."/>
            <person name="Bidwell S.L."/>
            <person name="Alsmark U.C.M."/>
            <person name="Besteiro S."/>
            <person name="Sicheritz-Ponten T."/>
            <person name="Noel C.J."/>
            <person name="Dacks J.B."/>
            <person name="Foster P.G."/>
            <person name="Simillion C."/>
            <person name="Van de Peer Y."/>
            <person name="Miranda-Saavedra D."/>
            <person name="Barton G.J."/>
            <person name="Westrop G.D."/>
            <person name="Mueller S."/>
            <person name="Dessi D."/>
            <person name="Fiori P.L."/>
            <person name="Ren Q."/>
            <person name="Paulsen I."/>
            <person name="Zhang H."/>
            <person name="Bastida-Corcuera F.D."/>
            <person name="Simoes-Barbosa A."/>
            <person name="Brown M.T."/>
            <person name="Hayes R.D."/>
            <person name="Mukherjee M."/>
            <person name="Okumura C.Y."/>
            <person name="Schneider R."/>
            <person name="Smith A.J."/>
            <person name="Vanacova S."/>
            <person name="Villalvazo M."/>
            <person name="Haas B.J."/>
            <person name="Pertea M."/>
            <person name="Feldblyum T.V."/>
            <person name="Utterback T.R."/>
            <person name="Shu C.L."/>
            <person name="Osoegawa K."/>
            <person name="de Jong P.J."/>
            <person name="Hrdy I."/>
            <person name="Horvathova L."/>
            <person name="Zubacova Z."/>
            <person name="Dolezal P."/>
            <person name="Malik S.B."/>
            <person name="Logsdon J.M. Jr."/>
            <person name="Henze K."/>
            <person name="Gupta A."/>
            <person name="Wang C.C."/>
            <person name="Dunne R.L."/>
            <person name="Upcroft J.A."/>
            <person name="Upcroft P."/>
            <person name="White O."/>
            <person name="Salzberg S.L."/>
            <person name="Tang P."/>
            <person name="Chiu C.-H."/>
            <person name="Lee Y.-S."/>
            <person name="Embley T.M."/>
            <person name="Coombs G.H."/>
            <person name="Mottram J.C."/>
            <person name="Tachezy J."/>
            <person name="Fraser-Liggett C.M."/>
            <person name="Johnson P.J."/>
        </authorList>
    </citation>
    <scope>NUCLEOTIDE SEQUENCE [LARGE SCALE GENOMIC DNA]</scope>
    <source>
        <strain evidence="2">G3</strain>
    </source>
</reference>
<keyword evidence="3" id="KW-1185">Reference proteome</keyword>
<dbReference type="VEuPathDB" id="TrichDB:TVAG_129020"/>
<dbReference type="PANTHER" id="PTHR13283">
    <property type="entry name" value="KREV INTERACTION TRAPPED 1-RELATED"/>
    <property type="match status" value="1"/>
</dbReference>
<dbReference type="VEuPathDB" id="TrichDB:TVAGG3_0018810"/>
<gene>
    <name evidence="2" type="ORF">TVAG_129020</name>
</gene>
<feature type="domain" description="FERM" evidence="1">
    <location>
        <begin position="583"/>
        <end position="870"/>
    </location>
</feature>
<reference evidence="2" key="1">
    <citation type="submission" date="2006-10" db="EMBL/GenBank/DDBJ databases">
        <authorList>
            <person name="Amadeo P."/>
            <person name="Zhao Q."/>
            <person name="Wortman J."/>
            <person name="Fraser-Liggett C."/>
            <person name="Carlton J."/>
        </authorList>
    </citation>
    <scope>NUCLEOTIDE SEQUENCE</scope>
    <source>
        <strain evidence="2">G3</strain>
    </source>
</reference>
<dbReference type="PROSITE" id="PS50057">
    <property type="entry name" value="FERM_3"/>
    <property type="match status" value="1"/>
</dbReference>
<name>A2E4F3_TRIV3</name>
<dbReference type="SUPFAM" id="SSF47031">
    <property type="entry name" value="Second domain of FERM"/>
    <property type="match status" value="1"/>
</dbReference>
<dbReference type="OrthoDB" id="10262320at2759"/>
<evidence type="ECO:0000313" key="2">
    <source>
        <dbReference type="EMBL" id="EAY12488.1"/>
    </source>
</evidence>
<dbReference type="InterPro" id="IPR019749">
    <property type="entry name" value="Band_41_domain"/>
</dbReference>
<dbReference type="InterPro" id="IPR035963">
    <property type="entry name" value="FERM_2"/>
</dbReference>
<evidence type="ECO:0000259" key="1">
    <source>
        <dbReference type="PROSITE" id="PS50057"/>
    </source>
</evidence>
<dbReference type="InterPro" id="IPR051594">
    <property type="entry name" value="KRIT1/FRMD8"/>
</dbReference>
<protein>
    <recommendedName>
        <fullName evidence="1">FERM domain-containing protein</fullName>
    </recommendedName>
</protein>
<dbReference type="AlphaFoldDB" id="A2E4F3"/>
<accession>A2E4F3</accession>
<sequence>MSLSIYDPDTNVLEDKISFTKILQLSCVEDNLSIVFFISKGVTAKYTFICDMAKEMNEVIDQQINIIKKLMVQRAKRTELLPPIISSKYRVTLPTSRSLLATTDIPEYDYDINYTGELLTSVAEKNIGLEHDDNHIPFVCLAPELYRFVFKDEILALLNISTGMTVFIINKMEDIELTYSNDRVETVTLDMTKTVESLTADAFAKIKFPALTGYSFWKEMDDGTLFPLDVRFTIPEQVGDYKKLKLLRRFFILSGEILVSLDVSMMVMQETIKLISEGKTPTADPTLLELCVLYAYATQCNTPSDIDEIRDFSFLNVLMPPGRQMDDNFMVKLQQQIKMYPPKDKFQAIKKFIGIERGLDMFGYESYPCKFKEIKRGHRNKTLPDFQFTLAPLYFLIGQNKPGIPPVYQIGYRYIINYQILDNTLMINFVADEHRNLMQVKLTFDVTEITKVVMLLDYNIKLLHDLLNQKEMMKRKMLEEEVKMLSGGFVDQRGVIHGPMCDFYFTKDPTKFENLEKEWIDLKYNGKQLAKLLSIWLKQPKEVNYCVLYRTPDKDYQWIDYTRILKSYHPMRASTLILLEKNPTIKVIPIGSKTPQMKEVKIDISSSIGVLLQDLCQMFSIPMIPGLTLAYEKYGNLQYLDISRSISEQANTTEVFYIMLRHFTFSTANMDYETLWFLFLQTRECILRGIYKISSEDMSNLCFFQVAAFTNQTPNMSSIPQNDKEWVPAGQNRPSKSAVESVFNVLMSQYLNLDSYQGAQLYIEYARKIKGFSVIVFNVEADLGFGAEEQPKQKLQIGQENVTICHYDTKKLFLEFPIENILEVHGKINEIEIKYRDENYNAKSYYAFTEEAVNIYYIFIEIMNIRSLNLCNLAEKARQMNKIMDSSNMFKVMTYATLSKSKGEFLEYSKYMSGFDVIQLAITKLDLNPYVEYIMICQVANAFYNFVDLQAPIGVVNPTEKSSLYIFPRISRIPVQNEAGEFEFIPIDLTKPLYEAIPRLAYKFFIKYYVGYAIFKDWEKENKLIK</sequence>
<dbReference type="RefSeq" id="XP_001324711.1">
    <property type="nucleotide sequence ID" value="XM_001324676.1"/>
</dbReference>
<evidence type="ECO:0000313" key="3">
    <source>
        <dbReference type="Proteomes" id="UP000001542"/>
    </source>
</evidence>
<dbReference type="InterPro" id="IPR000299">
    <property type="entry name" value="FERM_domain"/>
</dbReference>
<dbReference type="GO" id="GO:0005886">
    <property type="term" value="C:plasma membrane"/>
    <property type="evidence" value="ECO:0000318"/>
    <property type="project" value="GO_Central"/>
</dbReference>
<organism evidence="2 3">
    <name type="scientific">Trichomonas vaginalis (strain ATCC PRA-98 / G3)</name>
    <dbReference type="NCBI Taxonomy" id="412133"/>
    <lineage>
        <taxon>Eukaryota</taxon>
        <taxon>Metamonada</taxon>
        <taxon>Parabasalia</taxon>
        <taxon>Trichomonadida</taxon>
        <taxon>Trichomonadidae</taxon>
        <taxon>Trichomonas</taxon>
    </lineage>
</organism>
<dbReference type="SMR" id="A2E4F3"/>
<dbReference type="SMART" id="SM00295">
    <property type="entry name" value="B41"/>
    <property type="match status" value="1"/>
</dbReference>
<dbReference type="KEGG" id="tva:4770454"/>
<dbReference type="InParanoid" id="A2E4F3"/>
<dbReference type="PANTHER" id="PTHR13283:SF10">
    <property type="entry name" value="FERM DOMAIN-CONTAINING PROTEIN 8"/>
    <property type="match status" value="1"/>
</dbReference>
<dbReference type="EMBL" id="DS113301">
    <property type="protein sequence ID" value="EAY12488.1"/>
    <property type="molecule type" value="Genomic_DNA"/>
</dbReference>
<dbReference type="Proteomes" id="UP000001542">
    <property type="component" value="Unassembled WGS sequence"/>
</dbReference>
<proteinExistence type="predicted"/>